<evidence type="ECO:0000256" key="1">
    <source>
        <dbReference type="SAM" id="Phobius"/>
    </source>
</evidence>
<organism evidence="2">
    <name type="scientific">Cacopsylla melanoneura</name>
    <dbReference type="NCBI Taxonomy" id="428564"/>
    <lineage>
        <taxon>Eukaryota</taxon>
        <taxon>Metazoa</taxon>
        <taxon>Ecdysozoa</taxon>
        <taxon>Arthropoda</taxon>
        <taxon>Hexapoda</taxon>
        <taxon>Insecta</taxon>
        <taxon>Pterygota</taxon>
        <taxon>Neoptera</taxon>
        <taxon>Paraneoptera</taxon>
        <taxon>Hemiptera</taxon>
        <taxon>Sternorrhyncha</taxon>
        <taxon>Psylloidea</taxon>
        <taxon>Psyllidae</taxon>
        <taxon>Psyllinae</taxon>
        <taxon>Cacopsylla</taxon>
    </lineage>
</organism>
<sequence length="130" mass="14698">MQCQVVIFENRAHLVENCSGFFYPAFDFLRIIPVLSSLILSLLTIRSFVLFVFISNPYCALTSTTLFISVCSPSIVSANIMVSSAYRILLIRIPLIGMPSSRLSSASLKICSEYITNIPYRNVHHRIIKY</sequence>
<keyword evidence="1" id="KW-0812">Transmembrane</keyword>
<feature type="transmembrane region" description="Helical" evidence="1">
    <location>
        <begin position="66"/>
        <end position="89"/>
    </location>
</feature>
<proteinExistence type="predicted"/>
<accession>A0A8D8Z2Z1</accession>
<protein>
    <submittedName>
        <fullName evidence="2">Uncharacterized protein</fullName>
    </submittedName>
</protein>
<evidence type="ECO:0000313" key="2">
    <source>
        <dbReference type="EMBL" id="CAG6739984.1"/>
    </source>
</evidence>
<keyword evidence="1" id="KW-1133">Transmembrane helix</keyword>
<reference evidence="2" key="1">
    <citation type="submission" date="2021-05" db="EMBL/GenBank/DDBJ databases">
        <authorList>
            <person name="Alioto T."/>
            <person name="Alioto T."/>
            <person name="Gomez Garrido J."/>
        </authorList>
    </citation>
    <scope>NUCLEOTIDE SEQUENCE</scope>
</reference>
<dbReference type="AlphaFoldDB" id="A0A8D8Z2Z1"/>
<dbReference type="EMBL" id="HBUF01416570">
    <property type="protein sequence ID" value="CAG6739984.1"/>
    <property type="molecule type" value="Transcribed_RNA"/>
</dbReference>
<feature type="transmembrane region" description="Helical" evidence="1">
    <location>
        <begin position="31"/>
        <end position="54"/>
    </location>
</feature>
<keyword evidence="1" id="KW-0472">Membrane</keyword>
<name>A0A8D8Z2Z1_9HEMI</name>